<evidence type="ECO:0000313" key="2">
    <source>
        <dbReference type="EMBL" id="SFB89305.1"/>
    </source>
</evidence>
<evidence type="ECO:0008006" key="4">
    <source>
        <dbReference type="Google" id="ProtNLM"/>
    </source>
</evidence>
<dbReference type="Proteomes" id="UP000199207">
    <property type="component" value="Unassembled WGS sequence"/>
</dbReference>
<dbReference type="InterPro" id="IPR025339">
    <property type="entry name" value="DUF4245"/>
</dbReference>
<dbReference type="STRING" id="910347.SAMN05421773_101413"/>
<dbReference type="AlphaFoldDB" id="A0A1I1EQ91"/>
<evidence type="ECO:0000313" key="3">
    <source>
        <dbReference type="Proteomes" id="UP000199207"/>
    </source>
</evidence>
<proteinExistence type="predicted"/>
<gene>
    <name evidence="2" type="ORF">SAMN05421773_101413</name>
</gene>
<keyword evidence="3" id="KW-1185">Reference proteome</keyword>
<keyword evidence="1" id="KW-0472">Membrane</keyword>
<organism evidence="2 3">
    <name type="scientific">Streptomyces aidingensis</name>
    <dbReference type="NCBI Taxonomy" id="910347"/>
    <lineage>
        <taxon>Bacteria</taxon>
        <taxon>Bacillati</taxon>
        <taxon>Actinomycetota</taxon>
        <taxon>Actinomycetes</taxon>
        <taxon>Kitasatosporales</taxon>
        <taxon>Streptomycetaceae</taxon>
        <taxon>Streptomyces</taxon>
    </lineage>
</organism>
<reference evidence="2 3" key="1">
    <citation type="submission" date="2016-10" db="EMBL/GenBank/DDBJ databases">
        <authorList>
            <person name="de Groot N.N."/>
        </authorList>
    </citation>
    <scope>NUCLEOTIDE SEQUENCE [LARGE SCALE GENOMIC DNA]</scope>
    <source>
        <strain evidence="2 3">CGMCC 4.5739</strain>
    </source>
</reference>
<evidence type="ECO:0000256" key="1">
    <source>
        <dbReference type="SAM" id="Phobius"/>
    </source>
</evidence>
<sequence length="199" mass="20802">MGHHGGVASDTGTTAPGRPRLKTVRDMVLSMAVILAGALAIYLAQPFENPGGQAVPTVDFRVEANTAARAAPYALLVPEPLPEGWRATSARYDGDGEHGATWRLNLMDEDEQYAALAQTDGPAGPFVAWLTEEARATDETRTAGGREWTVHTGDKYHALVSEAAPGSPDAPVTVLTGTVSPDRLAGLAAALTVHRPPSG</sequence>
<dbReference type="EMBL" id="FOLM01000001">
    <property type="protein sequence ID" value="SFB89305.1"/>
    <property type="molecule type" value="Genomic_DNA"/>
</dbReference>
<feature type="transmembrane region" description="Helical" evidence="1">
    <location>
        <begin position="27"/>
        <end position="44"/>
    </location>
</feature>
<dbReference type="Pfam" id="PF14030">
    <property type="entry name" value="DUF4245"/>
    <property type="match status" value="1"/>
</dbReference>
<accession>A0A1I1EQ91</accession>
<keyword evidence="1" id="KW-1133">Transmembrane helix</keyword>
<name>A0A1I1EQ91_9ACTN</name>
<protein>
    <recommendedName>
        <fullName evidence="4">DUF4245 domain-containing protein</fullName>
    </recommendedName>
</protein>
<keyword evidence="1" id="KW-0812">Transmembrane</keyword>
<dbReference type="OrthoDB" id="5146801at2"/>